<dbReference type="InterPro" id="IPR000114">
    <property type="entry name" value="Ribosomal_uL16_bact-type"/>
</dbReference>
<dbReference type="Pfam" id="PF00252">
    <property type="entry name" value="Ribosomal_L16"/>
    <property type="match status" value="1"/>
</dbReference>
<evidence type="ECO:0000256" key="1">
    <source>
        <dbReference type="ARBA" id="ARBA00008931"/>
    </source>
</evidence>
<evidence type="ECO:0000256" key="5">
    <source>
        <dbReference type="RuleBase" id="RU004413"/>
    </source>
</evidence>
<keyword evidence="6" id="KW-0699">rRNA-binding</keyword>
<dbReference type="PANTHER" id="PTHR12220">
    <property type="entry name" value="50S/60S RIBOSOMAL PROTEIN L16"/>
    <property type="match status" value="1"/>
</dbReference>
<dbReference type="InterPro" id="IPR047873">
    <property type="entry name" value="Ribosomal_uL16"/>
</dbReference>
<dbReference type="PANTHER" id="PTHR12220:SF13">
    <property type="entry name" value="LARGE RIBOSOMAL SUBUNIT PROTEIN UL16M"/>
    <property type="match status" value="1"/>
</dbReference>
<keyword evidence="3 5" id="KW-0689">Ribosomal protein</keyword>
<name>A0A0G0ZHN5_9BACT</name>
<keyword evidence="4 5" id="KW-0687">Ribonucleoprotein</keyword>
<keyword evidence="6" id="KW-0694">RNA-binding</keyword>
<protein>
    <recommendedName>
        <fullName evidence="6">50S ribosomal protein L16</fullName>
    </recommendedName>
</protein>
<accession>A0A0G0ZHN5</accession>
<dbReference type="CDD" id="cd01433">
    <property type="entry name" value="Ribosomal_L16_L10e"/>
    <property type="match status" value="1"/>
</dbReference>
<dbReference type="GO" id="GO:0006412">
    <property type="term" value="P:translation"/>
    <property type="evidence" value="ECO:0007669"/>
    <property type="project" value="InterPro"/>
</dbReference>
<evidence type="ECO:0000313" key="8">
    <source>
        <dbReference type="Proteomes" id="UP000034704"/>
    </source>
</evidence>
<dbReference type="STRING" id="1618756.UV12_C0002G0018"/>
<dbReference type="GO" id="GO:0000049">
    <property type="term" value="F:tRNA binding"/>
    <property type="evidence" value="ECO:0007669"/>
    <property type="project" value="UniProtKB-KW"/>
</dbReference>
<reference evidence="7 8" key="1">
    <citation type="journal article" date="2015" name="Nature">
        <title>rRNA introns, odd ribosomes, and small enigmatic genomes across a large radiation of phyla.</title>
        <authorList>
            <person name="Brown C.T."/>
            <person name="Hug L.A."/>
            <person name="Thomas B.C."/>
            <person name="Sharon I."/>
            <person name="Castelle C.J."/>
            <person name="Singh A."/>
            <person name="Wilkins M.J."/>
            <person name="Williams K.H."/>
            <person name="Banfield J.F."/>
        </authorList>
    </citation>
    <scope>NUCLEOTIDE SEQUENCE [LARGE SCALE GENOMIC DNA]</scope>
</reference>
<dbReference type="Gene3D" id="3.90.1170.10">
    <property type="entry name" value="Ribosomal protein L10e/L16"/>
    <property type="match status" value="1"/>
</dbReference>
<comment type="subunit">
    <text evidence="6">Part of the 50S ribosomal subunit.</text>
</comment>
<dbReference type="Proteomes" id="UP000034704">
    <property type="component" value="Unassembled WGS sequence"/>
</dbReference>
<comment type="function">
    <text evidence="6">Binds 23S rRNA and is also seen to make contacts with the A and possibly P site tRNAs.</text>
</comment>
<keyword evidence="2 6" id="KW-0820">tRNA-binding</keyword>
<comment type="similarity">
    <text evidence="1 5">Belongs to the universal ribosomal protein uL16 family.</text>
</comment>
<proteinExistence type="inferred from homology"/>
<organism evidence="7 8">
    <name type="scientific">Candidatus Nomurabacteria bacterium GW2011_GWC2_42_20</name>
    <dbReference type="NCBI Taxonomy" id="1618756"/>
    <lineage>
        <taxon>Bacteria</taxon>
        <taxon>Candidatus Nomuraibacteriota</taxon>
    </lineage>
</organism>
<dbReference type="EMBL" id="LCDG01000002">
    <property type="protein sequence ID" value="KKS48169.1"/>
    <property type="molecule type" value="Genomic_DNA"/>
</dbReference>
<dbReference type="PRINTS" id="PR00060">
    <property type="entry name" value="RIBOSOMALL16"/>
</dbReference>
<dbReference type="PATRIC" id="fig|1618756.3.peg.136"/>
<dbReference type="GO" id="GO:0019843">
    <property type="term" value="F:rRNA binding"/>
    <property type="evidence" value="ECO:0007669"/>
    <property type="project" value="UniProtKB-KW"/>
</dbReference>
<dbReference type="SUPFAM" id="SSF54686">
    <property type="entry name" value="Ribosomal protein L16p/L10e"/>
    <property type="match status" value="1"/>
</dbReference>
<comment type="caution">
    <text evidence="7">The sequence shown here is derived from an EMBL/GenBank/DDBJ whole genome shotgun (WGS) entry which is preliminary data.</text>
</comment>
<dbReference type="GO" id="GO:0022625">
    <property type="term" value="C:cytosolic large ribosomal subunit"/>
    <property type="evidence" value="ECO:0007669"/>
    <property type="project" value="TreeGrafter"/>
</dbReference>
<dbReference type="NCBIfam" id="TIGR01164">
    <property type="entry name" value="rplP_bact"/>
    <property type="match status" value="1"/>
</dbReference>
<evidence type="ECO:0000313" key="7">
    <source>
        <dbReference type="EMBL" id="KKS48169.1"/>
    </source>
</evidence>
<sequence>MLFPKKVKFRKWQNARKSEAKLAMPETRGITLAFGSFGLKAETPARVKSNQIEASRKAIVRTITKVGKMWIRIFPDRPYTAKAAQVGMGKGKGDPQGYVFEVRPGRMLFEVDGVDEVTAVKALRKAGAKLPLKTRIVRRVEAA</sequence>
<gene>
    <name evidence="7" type="ORF">UV12_C0002G0018</name>
</gene>
<dbReference type="InterPro" id="IPR016180">
    <property type="entry name" value="Ribosomal_uL16_dom"/>
</dbReference>
<dbReference type="GO" id="GO:0003735">
    <property type="term" value="F:structural constituent of ribosome"/>
    <property type="evidence" value="ECO:0007669"/>
    <property type="project" value="InterPro"/>
</dbReference>
<evidence type="ECO:0000256" key="6">
    <source>
        <dbReference type="RuleBase" id="RU004414"/>
    </source>
</evidence>
<dbReference type="InterPro" id="IPR036920">
    <property type="entry name" value="Ribosomal_uL16_sf"/>
</dbReference>
<dbReference type="AlphaFoldDB" id="A0A0G0ZHN5"/>
<dbReference type="FunFam" id="3.90.1170.10:FF:000001">
    <property type="entry name" value="50S ribosomal protein L16"/>
    <property type="match status" value="1"/>
</dbReference>
<evidence type="ECO:0000256" key="2">
    <source>
        <dbReference type="ARBA" id="ARBA00022555"/>
    </source>
</evidence>
<evidence type="ECO:0000256" key="4">
    <source>
        <dbReference type="ARBA" id="ARBA00023274"/>
    </source>
</evidence>
<evidence type="ECO:0000256" key="3">
    <source>
        <dbReference type="ARBA" id="ARBA00022980"/>
    </source>
</evidence>